<dbReference type="SMART" id="SM00748">
    <property type="entry name" value="HEPN"/>
    <property type="match status" value="1"/>
</dbReference>
<comment type="caution">
    <text evidence="2">The sequence shown here is derived from an EMBL/GenBank/DDBJ whole genome shotgun (WGS) entry which is preliminary data.</text>
</comment>
<evidence type="ECO:0000313" key="2">
    <source>
        <dbReference type="EMBL" id="OGZ53984.1"/>
    </source>
</evidence>
<dbReference type="EMBL" id="MHNY01000050">
    <property type="protein sequence ID" value="OGZ53984.1"/>
    <property type="molecule type" value="Genomic_DNA"/>
</dbReference>
<organism evidence="2 3">
    <name type="scientific">Candidatus Ryanbacteria bacterium RIFCSPLOWO2_02_FULL_45_11c</name>
    <dbReference type="NCBI Taxonomy" id="1802128"/>
    <lineage>
        <taxon>Bacteria</taxon>
        <taxon>Candidatus Ryaniibacteriota</taxon>
    </lineage>
</organism>
<dbReference type="SUPFAM" id="SSF81593">
    <property type="entry name" value="Nucleotidyltransferase substrate binding subunit/domain"/>
    <property type="match status" value="1"/>
</dbReference>
<reference evidence="2 3" key="1">
    <citation type="journal article" date="2016" name="Nat. Commun.">
        <title>Thousands of microbial genomes shed light on interconnected biogeochemical processes in an aquifer system.</title>
        <authorList>
            <person name="Anantharaman K."/>
            <person name="Brown C.T."/>
            <person name="Hug L.A."/>
            <person name="Sharon I."/>
            <person name="Castelle C.J."/>
            <person name="Probst A.J."/>
            <person name="Thomas B.C."/>
            <person name="Singh A."/>
            <person name="Wilkins M.J."/>
            <person name="Karaoz U."/>
            <person name="Brodie E.L."/>
            <person name="Williams K.H."/>
            <person name="Hubbard S.S."/>
            <person name="Banfield J.F."/>
        </authorList>
    </citation>
    <scope>NUCLEOTIDE SEQUENCE [LARGE SCALE GENOMIC DNA]</scope>
</reference>
<evidence type="ECO:0000313" key="3">
    <source>
        <dbReference type="Proteomes" id="UP000178186"/>
    </source>
</evidence>
<dbReference type="InterPro" id="IPR007842">
    <property type="entry name" value="HEPN_dom"/>
</dbReference>
<dbReference type="PROSITE" id="PS50910">
    <property type="entry name" value="HEPN"/>
    <property type="match status" value="1"/>
</dbReference>
<accession>A0A1G2GUV5</accession>
<dbReference type="AlphaFoldDB" id="A0A1G2GUV5"/>
<dbReference type="Gene3D" id="1.20.120.330">
    <property type="entry name" value="Nucleotidyltransferases domain 2"/>
    <property type="match status" value="1"/>
</dbReference>
<dbReference type="STRING" id="1802128.A3H64_03900"/>
<dbReference type="Proteomes" id="UP000178186">
    <property type="component" value="Unassembled WGS sequence"/>
</dbReference>
<proteinExistence type="predicted"/>
<protein>
    <recommendedName>
        <fullName evidence="1">HEPN domain-containing protein</fullName>
    </recommendedName>
</protein>
<sequence length="128" mass="15090">MITDFVKNWFFRGEEDIVLIRLILKEGNSLPNLACFHAQQAAEKYLKGFLAYHDLHARKVHSIKELLEDCEQVDNSFSQLQKDADFLSQFYTETRYADDYIEFSREDAEKAFEVATRIKDFVLDKIKN</sequence>
<gene>
    <name evidence="2" type="ORF">A3H64_03900</name>
</gene>
<name>A0A1G2GUV5_9BACT</name>
<feature type="domain" description="HEPN" evidence="1">
    <location>
        <begin position="12"/>
        <end position="118"/>
    </location>
</feature>
<dbReference type="Pfam" id="PF05168">
    <property type="entry name" value="HEPN"/>
    <property type="match status" value="1"/>
</dbReference>
<evidence type="ECO:0000259" key="1">
    <source>
        <dbReference type="PROSITE" id="PS50910"/>
    </source>
</evidence>